<comment type="caution">
    <text evidence="2">The sequence shown here is derived from an EMBL/GenBank/DDBJ whole genome shotgun (WGS) entry which is preliminary data.</text>
</comment>
<dbReference type="RefSeq" id="WP_184151573.1">
    <property type="nucleotide sequence ID" value="NZ_JACHKA010000001.1"/>
</dbReference>
<dbReference type="Proteomes" id="UP001138540">
    <property type="component" value="Unassembled WGS sequence"/>
</dbReference>
<proteinExistence type="predicted"/>
<evidence type="ECO:0000256" key="1">
    <source>
        <dbReference type="SAM" id="MobiDB-lite"/>
    </source>
</evidence>
<evidence type="ECO:0008006" key="4">
    <source>
        <dbReference type="Google" id="ProtNLM"/>
    </source>
</evidence>
<keyword evidence="3" id="KW-1185">Reference proteome</keyword>
<reference evidence="2 3" key="1">
    <citation type="submission" date="2020-08" db="EMBL/GenBank/DDBJ databases">
        <title>Exploring microbial biodiversity for novel pathways involved in the catabolism of aromatic compounds derived from lignin.</title>
        <authorList>
            <person name="Elkins J."/>
        </authorList>
    </citation>
    <scope>NUCLEOTIDE SEQUENCE [LARGE SCALE GENOMIC DNA]</scope>
    <source>
        <strain evidence="2 3">B1D3A</strain>
    </source>
</reference>
<name>A0ABR6NE37_9SPHN</name>
<dbReference type="Pfam" id="PF13289">
    <property type="entry name" value="SIR2_2"/>
    <property type="match status" value="1"/>
</dbReference>
<organism evidence="2 3">
    <name type="scientific">Sphingobium lignivorans</name>
    <dbReference type="NCBI Taxonomy" id="2735886"/>
    <lineage>
        <taxon>Bacteria</taxon>
        <taxon>Pseudomonadati</taxon>
        <taxon>Pseudomonadota</taxon>
        <taxon>Alphaproteobacteria</taxon>
        <taxon>Sphingomonadales</taxon>
        <taxon>Sphingomonadaceae</taxon>
        <taxon>Sphingobium</taxon>
    </lineage>
</organism>
<dbReference type="InterPro" id="IPR029035">
    <property type="entry name" value="DHS-like_NAD/FAD-binding_dom"/>
</dbReference>
<protein>
    <recommendedName>
        <fullName evidence="4">SIR2-like domain-containing protein</fullName>
    </recommendedName>
</protein>
<evidence type="ECO:0000313" key="2">
    <source>
        <dbReference type="EMBL" id="MBB5985326.1"/>
    </source>
</evidence>
<gene>
    <name evidence="2" type="ORF">HNP60_001300</name>
</gene>
<sequence length="1246" mass="140339">MARLDFTDEPHIERIAAALWGREPVGSAALLVGAGFSKNAHSVRGAATRMPDWRDIYETMVDQLYPASSDLEGGRRSPHVLGGDPRADHLRQAGAVSAYLRVAEEFEAQFGRDALDKLILRHLPDRQFKPGPLHHMLVALPWADVMTTNWDTLLERAAETAEERVYDVLRTVEEIPEARAPRIIKLHGSFPAHRPFVFTEEDFRKYPHRAGAFLNMAQQLAMENTLVLVGFSGDDPNFLFWSGWVRDQLGSKAPLIYLVGVLNLTAPKRKMLEGRRVQPIDLAKLPEFDRWPSPKRVENAHIWFLEKLRAAEPYPVQRWPRPPVSQVPPLKLVAPRFDPRAPLPDPEPSSIGRGSALELLRELAEQWRHNRKVYPGWVVPPFDTSELLRRNIQRFISDIVRGLREMDEDERLDVLFELNWQHDIALTPLILTVDDIIVELLEAMAPRYDKLHQDQAAQYRALALGVLRHAREESDTAMFERWAKWLDPRVADDPEASARFIYERCLKYRADLDIDSFQALLDAWTVTGNIYWQVRKAGLLADLGRDKEASDLSSQALNAIREQTARGEKDLASWSGETFAMLLRSSALYGEIGKLKENKSVRDRFEIRQEQLQARGCPGKRDFFDLLDRLIQGPPPFKRQTERTPLFDLGSFNHMHRLNGLDSRLERLLAYQALRFQEESGMPARMGNVGLSAQLLIEAARWLIDVAPGRAFNALLQAAPSGTQELDVILTRAAVSRIETVQADALIDRAIRLTGAARRRVEAGIPDAGFWRDRIKSVLEIASRVVLRAPARAPELLDLAVELNREEQFSRQIHKVLRRVRERALEAASPAARGPMLLTLFGQPIPLELGPNAYNGEDLADKVSLAFRADPSDKGWREIVEATIQAVRDSSKRRLATSRLNWLINSRLLDAEDKRRCAAALWAPEFIENGLPGDTVFYPDTFLTLPRPDGTDVQSILATALLTGEPLTDDIVYEGDLAQAYLNGDFALDEKQLLGEIERFHVYVAAHDPPPQRRLSLDNNDGRIVNNCGRMLAGLVKRALVYPSALEPLRVVVELERHPLRIEPAIPALIRLNLLSPEVAMSKVRALLAADEDVEASVLSGLIDELRNRDLVDPAFDCELWQAFSQVISSRQPGALVYIMRYTAEVMRDDPSRIPTKVDASLSAGLERILAETGTDELVSGLSYEPFFARYLGALLVTAMAREKRVIPTFSQAWAEAIDADPLPDMRSARDEAVRPVQIGDNESAE</sequence>
<feature type="region of interest" description="Disordered" evidence="1">
    <location>
        <begin position="1226"/>
        <end position="1246"/>
    </location>
</feature>
<dbReference type="SUPFAM" id="SSF52467">
    <property type="entry name" value="DHS-like NAD/FAD-binding domain"/>
    <property type="match status" value="1"/>
</dbReference>
<accession>A0ABR6NE37</accession>
<evidence type="ECO:0000313" key="3">
    <source>
        <dbReference type="Proteomes" id="UP001138540"/>
    </source>
</evidence>
<dbReference type="EMBL" id="JACHKA010000001">
    <property type="protein sequence ID" value="MBB5985326.1"/>
    <property type="molecule type" value="Genomic_DNA"/>
</dbReference>